<name>A0A833M8B3_9FIRM</name>
<dbReference type="InterPro" id="IPR004993">
    <property type="entry name" value="GH3"/>
</dbReference>
<organism evidence="2 3">
    <name type="scientific">Alkaliphilus serpentinus</name>
    <dbReference type="NCBI Taxonomy" id="1482731"/>
    <lineage>
        <taxon>Bacteria</taxon>
        <taxon>Bacillati</taxon>
        <taxon>Bacillota</taxon>
        <taxon>Clostridia</taxon>
        <taxon>Peptostreptococcales</taxon>
        <taxon>Natronincolaceae</taxon>
        <taxon>Alkaliphilus</taxon>
    </lineage>
</organism>
<dbReference type="Pfam" id="PF23571">
    <property type="entry name" value="GH3_M"/>
    <property type="match status" value="1"/>
</dbReference>
<dbReference type="Pfam" id="PF03321">
    <property type="entry name" value="GH3"/>
    <property type="match status" value="1"/>
</dbReference>
<proteinExistence type="predicted"/>
<dbReference type="PANTHER" id="PTHR31901">
    <property type="entry name" value="GH3 DOMAIN-CONTAINING PROTEIN"/>
    <property type="match status" value="1"/>
</dbReference>
<dbReference type="AlphaFoldDB" id="A0A833M8B3"/>
<dbReference type="GO" id="GO:0016881">
    <property type="term" value="F:acid-amino acid ligase activity"/>
    <property type="evidence" value="ECO:0007669"/>
    <property type="project" value="TreeGrafter"/>
</dbReference>
<dbReference type="GO" id="GO:0005737">
    <property type="term" value="C:cytoplasm"/>
    <property type="evidence" value="ECO:0007669"/>
    <property type="project" value="TreeGrafter"/>
</dbReference>
<gene>
    <name evidence="2" type="ORF">F8153_06585</name>
</gene>
<evidence type="ECO:0000259" key="1">
    <source>
        <dbReference type="Pfam" id="PF23571"/>
    </source>
</evidence>
<dbReference type="OrthoDB" id="614636at2"/>
<dbReference type="RefSeq" id="WP_151865584.1">
    <property type="nucleotide sequence ID" value="NZ_WBZB01000017.1"/>
</dbReference>
<evidence type="ECO:0000313" key="3">
    <source>
        <dbReference type="Proteomes" id="UP000465601"/>
    </source>
</evidence>
<dbReference type="InterPro" id="IPR055377">
    <property type="entry name" value="GH3_M"/>
</dbReference>
<dbReference type="EMBL" id="WBZB01000017">
    <property type="protein sequence ID" value="KAB3530512.1"/>
    <property type="molecule type" value="Genomic_DNA"/>
</dbReference>
<evidence type="ECO:0000313" key="2">
    <source>
        <dbReference type="EMBL" id="KAB3530512.1"/>
    </source>
</evidence>
<sequence length="517" mass="60526">MKRLKTFVYYCINTLCCLLYRGEYKRFQAIKDVHELQEEKLKEILKAHAETVYGEKYNFKSIDGIEAYQEKVPISDYEAFRPYIDVMAEEEGCFLTAEEVIAFEPTSGSTKAAKLIPYTKGLKEEFQRGIKPWIYNLNTSYPEIRWGKSYWSITPATSERQYTKRGIPIGFEEDSEYFGKLEKYLMEKIFVNPKDIQKERDMNRFYERTLVELLKTKDLTMISIWNPTYLLLLLDYLEKNKEGLLKKLSEGRQREIYEGIYNKDYKKIWPKLKVISCWCDAYAAPYAEALKKLFPNGIIQPKGLISTESFVSFPLVGEKGAVLSVHSHFFEFIELATNKILLIQDLKVGREYEVVVTTSGGLYRYRSYDVVEVVGWWKSLPLLIFKGKNDRVSDRFGEKLHEAFVREVVEEQSPKATFYMVAPQGDYYVLYIKAHQLPSASKIDEELRKSFHYDYCRKLGQLKELKVFALTGDPQKEYIEGCLKAGQRLGDIKPTYLSTREDWPNFFQGYLDVNQEK</sequence>
<dbReference type="Proteomes" id="UP000465601">
    <property type="component" value="Unassembled WGS sequence"/>
</dbReference>
<reference evidence="2 3" key="1">
    <citation type="submission" date="2019-10" db="EMBL/GenBank/DDBJ databases">
        <title>Alkaliphilus serpentinus sp. nov. and Alkaliphilus pronyensis sp. nov., two novel anaerobic alkaliphilic species isolated from the serpentinized-hosted hydrothermal field of the Prony Bay (New Caledonia).</title>
        <authorList>
            <person name="Postec A."/>
        </authorList>
    </citation>
    <scope>NUCLEOTIDE SEQUENCE [LARGE SCALE GENOMIC DNA]</scope>
    <source>
        <strain evidence="2 3">LacT</strain>
    </source>
</reference>
<feature type="domain" description="GH3 middle" evidence="1">
    <location>
        <begin position="322"/>
        <end position="387"/>
    </location>
</feature>
<comment type="caution">
    <text evidence="2">The sequence shown here is derived from an EMBL/GenBank/DDBJ whole genome shotgun (WGS) entry which is preliminary data.</text>
</comment>
<keyword evidence="3" id="KW-1185">Reference proteome</keyword>
<accession>A0A833M8B3</accession>
<protein>
    <submittedName>
        <fullName evidence="2">GH3 auxin-responsive promoter family protein</fullName>
    </submittedName>
</protein>
<dbReference type="PANTHER" id="PTHR31901:SF9">
    <property type="entry name" value="GH3 DOMAIN-CONTAINING PROTEIN"/>
    <property type="match status" value="1"/>
</dbReference>